<evidence type="ECO:0008006" key="3">
    <source>
        <dbReference type="Google" id="ProtNLM"/>
    </source>
</evidence>
<dbReference type="Pfam" id="PF03283">
    <property type="entry name" value="PAE"/>
    <property type="match status" value="1"/>
</dbReference>
<proteinExistence type="predicted"/>
<dbReference type="SUPFAM" id="SSF53474">
    <property type="entry name" value="alpha/beta-Hydrolases"/>
    <property type="match status" value="1"/>
</dbReference>
<keyword evidence="2" id="KW-1185">Reference proteome</keyword>
<evidence type="ECO:0000313" key="2">
    <source>
        <dbReference type="Proteomes" id="UP001515480"/>
    </source>
</evidence>
<dbReference type="AlphaFoldDB" id="A0AB34JJV3"/>
<dbReference type="InterPro" id="IPR004963">
    <property type="entry name" value="PAE/NOTUM"/>
</dbReference>
<sequence>MGAPRAGRRLQVFGNCRQGSWEQHLLPLHTGAVCLDGSAAGFYYFKSPSPSHREFNRSWLLFFEGGGWCVSPDECAARATTARGSSRAWPNQTSFGGLLHKCCYFTRFCQFHRVYLKSCDGLGFAGSHAWAAASAAEPSRRAAVVSAGPAIVRAAVELLLARLGLAEARDVLVAGCSAGGRAALLHAPAIRELLRGAGAPLRKFKVLGLGSVFFPPANDIAAAAGHMRTIARRDTAIAGSESCLARHPANQSWRCVWGLEPVERMPADIPVFLVQSVFDLWQTSCILAAGASAESFEGGCSKAPLGRCLRWGHVVRPPAGMDRACADDHLTHINQYQLANVRLLSQSEALRRPGYGGFFHACHDHCPTSDALVRLTIGNLTAREAMHRWFHADPRAAAAAHTRWGCIPTRSRDPRPPSTVVEVDWGQGSGGAITRVVPYGQCKSGCGTSEDMGRLHTARRGTLSRGTGLPSGLLGKSI</sequence>
<dbReference type="Proteomes" id="UP001515480">
    <property type="component" value="Unassembled WGS sequence"/>
</dbReference>
<dbReference type="EMBL" id="JBGBPQ010000007">
    <property type="protein sequence ID" value="KAL1522194.1"/>
    <property type="molecule type" value="Genomic_DNA"/>
</dbReference>
<comment type="caution">
    <text evidence="1">The sequence shown here is derived from an EMBL/GenBank/DDBJ whole genome shotgun (WGS) entry which is preliminary data.</text>
</comment>
<reference evidence="1 2" key="1">
    <citation type="journal article" date="2024" name="Science">
        <title>Giant polyketide synthase enzymes in the biosynthesis of giant marine polyether toxins.</title>
        <authorList>
            <person name="Fallon T.R."/>
            <person name="Shende V.V."/>
            <person name="Wierzbicki I.H."/>
            <person name="Pendleton A.L."/>
            <person name="Watervoot N.F."/>
            <person name="Auber R.P."/>
            <person name="Gonzalez D.J."/>
            <person name="Wisecaver J.H."/>
            <person name="Moore B.S."/>
        </authorList>
    </citation>
    <scope>NUCLEOTIDE SEQUENCE [LARGE SCALE GENOMIC DNA]</scope>
    <source>
        <strain evidence="1 2">12B1</strain>
    </source>
</reference>
<accession>A0AB34JJV3</accession>
<evidence type="ECO:0000313" key="1">
    <source>
        <dbReference type="EMBL" id="KAL1522194.1"/>
    </source>
</evidence>
<name>A0AB34JJV3_PRYPA</name>
<dbReference type="PANTHER" id="PTHR21562">
    <property type="entry name" value="NOTUM-RELATED"/>
    <property type="match status" value="1"/>
</dbReference>
<organism evidence="1 2">
    <name type="scientific">Prymnesium parvum</name>
    <name type="common">Toxic golden alga</name>
    <dbReference type="NCBI Taxonomy" id="97485"/>
    <lineage>
        <taxon>Eukaryota</taxon>
        <taxon>Haptista</taxon>
        <taxon>Haptophyta</taxon>
        <taxon>Prymnesiophyceae</taxon>
        <taxon>Prymnesiales</taxon>
        <taxon>Prymnesiaceae</taxon>
        <taxon>Prymnesium</taxon>
    </lineage>
</organism>
<gene>
    <name evidence="1" type="ORF">AB1Y20_021832</name>
</gene>
<protein>
    <recommendedName>
        <fullName evidence="3">Pectin acetylesterase</fullName>
    </recommendedName>
</protein>
<dbReference type="InterPro" id="IPR029058">
    <property type="entry name" value="AB_hydrolase_fold"/>
</dbReference>
<dbReference type="GO" id="GO:0016787">
    <property type="term" value="F:hydrolase activity"/>
    <property type="evidence" value="ECO:0007669"/>
    <property type="project" value="InterPro"/>
</dbReference>